<accession>A0A6A6DIV2</accession>
<reference evidence="1" key="1">
    <citation type="journal article" date="2020" name="Stud. Mycol.">
        <title>101 Dothideomycetes genomes: a test case for predicting lifestyles and emergence of pathogens.</title>
        <authorList>
            <person name="Haridas S."/>
            <person name="Albert R."/>
            <person name="Binder M."/>
            <person name="Bloem J."/>
            <person name="Labutti K."/>
            <person name="Salamov A."/>
            <person name="Andreopoulos B."/>
            <person name="Baker S."/>
            <person name="Barry K."/>
            <person name="Bills G."/>
            <person name="Bluhm B."/>
            <person name="Cannon C."/>
            <person name="Castanera R."/>
            <person name="Culley D."/>
            <person name="Daum C."/>
            <person name="Ezra D."/>
            <person name="Gonzalez J."/>
            <person name="Henrissat B."/>
            <person name="Kuo A."/>
            <person name="Liang C."/>
            <person name="Lipzen A."/>
            <person name="Lutzoni F."/>
            <person name="Magnuson J."/>
            <person name="Mondo S."/>
            <person name="Nolan M."/>
            <person name="Ohm R."/>
            <person name="Pangilinan J."/>
            <person name="Park H.-J."/>
            <person name="Ramirez L."/>
            <person name="Alfaro M."/>
            <person name="Sun H."/>
            <person name="Tritt A."/>
            <person name="Yoshinaga Y."/>
            <person name="Zwiers L.-H."/>
            <person name="Turgeon B."/>
            <person name="Goodwin S."/>
            <person name="Spatafora J."/>
            <person name="Crous P."/>
            <person name="Grigoriev I."/>
        </authorList>
    </citation>
    <scope>NUCLEOTIDE SEQUENCE</scope>
    <source>
        <strain evidence="1">CBS 207.26</strain>
    </source>
</reference>
<name>A0A6A6DIV2_9PEZI</name>
<evidence type="ECO:0000313" key="1">
    <source>
        <dbReference type="EMBL" id="KAF2179075.1"/>
    </source>
</evidence>
<organism evidence="1 2">
    <name type="scientific">Zopfia rhizophila CBS 207.26</name>
    <dbReference type="NCBI Taxonomy" id="1314779"/>
    <lineage>
        <taxon>Eukaryota</taxon>
        <taxon>Fungi</taxon>
        <taxon>Dikarya</taxon>
        <taxon>Ascomycota</taxon>
        <taxon>Pezizomycotina</taxon>
        <taxon>Dothideomycetes</taxon>
        <taxon>Dothideomycetes incertae sedis</taxon>
        <taxon>Zopfiaceae</taxon>
        <taxon>Zopfia</taxon>
    </lineage>
</organism>
<dbReference type="EMBL" id="ML994670">
    <property type="protein sequence ID" value="KAF2179075.1"/>
    <property type="molecule type" value="Genomic_DNA"/>
</dbReference>
<dbReference type="OrthoDB" id="3782267at2759"/>
<proteinExistence type="predicted"/>
<dbReference type="Proteomes" id="UP000800200">
    <property type="component" value="Unassembled WGS sequence"/>
</dbReference>
<sequence>MSNRANHFPHATNWHRRTQGYQGPFVIVHVTQDNREFTVPVEELRKDSKWGETALQTYDVKGSVVVLPNVSSRIFGFYSLWLRHMSFFPYRDISQSGNGLATAAWFLGEHLVAPYFQDAIMNEITQLLRIDQQLPMTLITELYTRSNGTMNPIKQLFIDFYVWGQITHHGQKEPLLVRNGVFIPNPTAYPASFLEDVKEQIVKLNQRRDVNIDFSGGTWAFLRDHAGGRYRCRYHLHDNVSSGRGHKDALCFNLIV</sequence>
<gene>
    <name evidence="1" type="ORF">K469DRAFT_694987</name>
</gene>
<keyword evidence="2" id="KW-1185">Reference proteome</keyword>
<protein>
    <submittedName>
        <fullName evidence="1">Uncharacterized protein</fullName>
    </submittedName>
</protein>
<dbReference type="AlphaFoldDB" id="A0A6A6DIV2"/>
<evidence type="ECO:0000313" key="2">
    <source>
        <dbReference type="Proteomes" id="UP000800200"/>
    </source>
</evidence>